<reference evidence="2" key="1">
    <citation type="journal article" date="2018" name="Genome Biol. Evol.">
        <title>Genomics and development of Lentinus tigrinus, a white-rot wood-decaying mushroom with dimorphic fruiting bodies.</title>
        <authorList>
            <person name="Wu B."/>
            <person name="Xu Z."/>
            <person name="Knudson A."/>
            <person name="Carlson A."/>
            <person name="Chen N."/>
            <person name="Kovaka S."/>
            <person name="LaButti K."/>
            <person name="Lipzen A."/>
            <person name="Pennachio C."/>
            <person name="Riley R."/>
            <person name="Schakwitz W."/>
            <person name="Umezawa K."/>
            <person name="Ohm R.A."/>
            <person name="Grigoriev I.V."/>
            <person name="Nagy L.G."/>
            <person name="Gibbons J."/>
            <person name="Hibbett D."/>
        </authorList>
    </citation>
    <scope>NUCLEOTIDE SEQUENCE [LARGE SCALE GENOMIC DNA]</scope>
    <source>
        <strain evidence="2">ALCF2SS1-6</strain>
    </source>
</reference>
<dbReference type="OrthoDB" id="244495at2759"/>
<dbReference type="GO" id="GO:0019901">
    <property type="term" value="F:protein kinase binding"/>
    <property type="evidence" value="ECO:0007669"/>
    <property type="project" value="InterPro"/>
</dbReference>
<dbReference type="PANTHER" id="PTHR15615:SF27">
    <property type="entry name" value="PHO85 CYCLIN CLG1"/>
    <property type="match status" value="1"/>
</dbReference>
<dbReference type="SUPFAM" id="SSF47954">
    <property type="entry name" value="Cyclin-like"/>
    <property type="match status" value="1"/>
</dbReference>
<evidence type="ECO:0000313" key="3">
    <source>
        <dbReference type="Proteomes" id="UP000313359"/>
    </source>
</evidence>
<feature type="region of interest" description="Disordered" evidence="1">
    <location>
        <begin position="154"/>
        <end position="175"/>
    </location>
</feature>
<name>A0A5C2S4M4_9APHY</name>
<dbReference type="Gene3D" id="1.10.472.10">
    <property type="entry name" value="Cyclin-like"/>
    <property type="match status" value="1"/>
</dbReference>
<dbReference type="AlphaFoldDB" id="A0A5C2S4M4"/>
<dbReference type="Pfam" id="PF08613">
    <property type="entry name" value="Cyclin"/>
    <property type="match status" value="1"/>
</dbReference>
<feature type="region of interest" description="Disordered" evidence="1">
    <location>
        <begin position="308"/>
        <end position="411"/>
    </location>
</feature>
<dbReference type="InterPro" id="IPR036915">
    <property type="entry name" value="Cyclin-like_sf"/>
</dbReference>
<accession>A0A5C2S4M4</accession>
<dbReference type="PANTHER" id="PTHR15615">
    <property type="match status" value="1"/>
</dbReference>
<feature type="region of interest" description="Disordered" evidence="1">
    <location>
        <begin position="431"/>
        <end position="452"/>
    </location>
</feature>
<dbReference type="Proteomes" id="UP000313359">
    <property type="component" value="Unassembled WGS sequence"/>
</dbReference>
<evidence type="ECO:0000256" key="1">
    <source>
        <dbReference type="SAM" id="MobiDB-lite"/>
    </source>
</evidence>
<keyword evidence="3" id="KW-1185">Reference proteome</keyword>
<sequence length="644" mass="71532">MSTAALPLPFELVSTWQHWRPTKSEAPLTPPLSSIPQRRVLIPAHTPTVLPPISHFDRSISRHSPVTPPPTDEWDTKYDAHPYRLPAVLPPLPSRSLDPSPSSTQFELPEDPFASNSYVLDWFGSDSHRSARFIAEKTCEMICYLWFSTISSTSASPSKRTRSAVPQHAAFSPHSNSSTAKLQFSVAPAFVRFMQKVLETTQVSQSVIVLSLHYIYRLKGRNPYTSGQAGSEYRVAIAALMLANKFVDDNTYTNKTWSEVSGIDLTEVNRMEREFLLGIDFDLYVDKNTYEGWLSLLKGLVSHKEQDSKTYKRSRCPVRTSHLRPGCHRNAHLTSSRAPSHRARSSSPRRASICAVSSASYPAHPHHYTPAPPPPPQLVAQPPAYSSPARPEIPAGCKRTAEDAFSPTSASFAAVHQPPTQVPRRMHGLSLDIPQPTAHQHSRENSASPLESLQSFSKLSLGASPVDSAPVQQWPVRHEEYPRTLVSAYRMDDQRPPVAPQNLYFYSLAGSPMESEEERRSRKARLRYHQAPLPSAAIYQYPPSMPMVVQSASTSPYEVHSYVHTSQPALPPLSQVSQGWSTATGLTAPETIQLPPILVEQPSHHTSMIPSAPFANAGPPGVQFYSTFTPIPSPHYYRARGRQL</sequence>
<dbReference type="GO" id="GO:0000307">
    <property type="term" value="C:cyclin-dependent protein kinase holoenzyme complex"/>
    <property type="evidence" value="ECO:0007669"/>
    <property type="project" value="TreeGrafter"/>
</dbReference>
<evidence type="ECO:0008006" key="4">
    <source>
        <dbReference type="Google" id="ProtNLM"/>
    </source>
</evidence>
<organism evidence="2 3">
    <name type="scientific">Lentinus tigrinus ALCF2SS1-6</name>
    <dbReference type="NCBI Taxonomy" id="1328759"/>
    <lineage>
        <taxon>Eukaryota</taxon>
        <taxon>Fungi</taxon>
        <taxon>Dikarya</taxon>
        <taxon>Basidiomycota</taxon>
        <taxon>Agaricomycotina</taxon>
        <taxon>Agaricomycetes</taxon>
        <taxon>Polyporales</taxon>
        <taxon>Polyporaceae</taxon>
        <taxon>Lentinus</taxon>
    </lineage>
</organism>
<dbReference type="GO" id="GO:0016538">
    <property type="term" value="F:cyclin-dependent protein serine/threonine kinase regulator activity"/>
    <property type="evidence" value="ECO:0007669"/>
    <property type="project" value="TreeGrafter"/>
</dbReference>
<evidence type="ECO:0000313" key="2">
    <source>
        <dbReference type="EMBL" id="RPD58500.1"/>
    </source>
</evidence>
<dbReference type="GO" id="GO:0005634">
    <property type="term" value="C:nucleus"/>
    <property type="evidence" value="ECO:0007669"/>
    <property type="project" value="TreeGrafter"/>
</dbReference>
<gene>
    <name evidence="2" type="ORF">L227DRAFT_529082</name>
</gene>
<dbReference type="CDD" id="cd20557">
    <property type="entry name" value="CYCLIN_ScPCL1-like"/>
    <property type="match status" value="1"/>
</dbReference>
<proteinExistence type="predicted"/>
<feature type="compositionally biased region" description="Basic residues" evidence="1">
    <location>
        <begin position="311"/>
        <end position="331"/>
    </location>
</feature>
<protein>
    <recommendedName>
        <fullName evidence="4">Cyclin-like domain-containing protein</fullName>
    </recommendedName>
</protein>
<dbReference type="EMBL" id="ML122275">
    <property type="protein sequence ID" value="RPD58500.1"/>
    <property type="molecule type" value="Genomic_DNA"/>
</dbReference>
<dbReference type="STRING" id="1328759.A0A5C2S4M4"/>
<dbReference type="InterPro" id="IPR013922">
    <property type="entry name" value="Cyclin_PHO80-like"/>
</dbReference>